<evidence type="ECO:0000313" key="2">
    <source>
        <dbReference type="Proteomes" id="UP001497700"/>
    </source>
</evidence>
<proteinExistence type="predicted"/>
<protein>
    <submittedName>
        <fullName evidence="1">Uncharacterized protein</fullName>
    </submittedName>
</protein>
<comment type="caution">
    <text evidence="1">The sequence shown here is derived from an EMBL/GenBank/DDBJ whole genome shotgun (WGS) entry which is preliminary data.</text>
</comment>
<keyword evidence="2" id="KW-1185">Reference proteome</keyword>
<dbReference type="EMBL" id="MU393679">
    <property type="protein sequence ID" value="KAI4858856.1"/>
    <property type="molecule type" value="Genomic_DNA"/>
</dbReference>
<gene>
    <name evidence="1" type="ORF">F4820DRAFT_462933</name>
</gene>
<evidence type="ECO:0000313" key="1">
    <source>
        <dbReference type="EMBL" id="KAI4858856.1"/>
    </source>
</evidence>
<dbReference type="Proteomes" id="UP001497700">
    <property type="component" value="Unassembled WGS sequence"/>
</dbReference>
<name>A0ACB9YHZ8_9PEZI</name>
<reference evidence="1 2" key="1">
    <citation type="journal article" date="2022" name="New Phytol.">
        <title>Ecological generalism drives hyperdiversity of secondary metabolite gene clusters in xylarialean endophytes.</title>
        <authorList>
            <person name="Franco M.E.E."/>
            <person name="Wisecaver J.H."/>
            <person name="Arnold A.E."/>
            <person name="Ju Y.M."/>
            <person name="Slot J.C."/>
            <person name="Ahrendt S."/>
            <person name="Moore L.P."/>
            <person name="Eastman K.E."/>
            <person name="Scott K."/>
            <person name="Konkel Z."/>
            <person name="Mondo S.J."/>
            <person name="Kuo A."/>
            <person name="Hayes R.D."/>
            <person name="Haridas S."/>
            <person name="Andreopoulos B."/>
            <person name="Riley R."/>
            <person name="LaButti K."/>
            <person name="Pangilinan J."/>
            <person name="Lipzen A."/>
            <person name="Amirebrahimi M."/>
            <person name="Yan J."/>
            <person name="Adam C."/>
            <person name="Keymanesh K."/>
            <person name="Ng V."/>
            <person name="Louie K."/>
            <person name="Northen T."/>
            <person name="Drula E."/>
            <person name="Henrissat B."/>
            <person name="Hsieh H.M."/>
            <person name="Youens-Clark K."/>
            <person name="Lutzoni F."/>
            <person name="Miadlikowska J."/>
            <person name="Eastwood D.C."/>
            <person name="Hamelin R.C."/>
            <person name="Grigoriev I.V."/>
            <person name="U'Ren J.M."/>
        </authorList>
    </citation>
    <scope>NUCLEOTIDE SEQUENCE [LARGE SCALE GENOMIC DNA]</scope>
    <source>
        <strain evidence="1 2">CBS 119005</strain>
    </source>
</reference>
<sequence>MAAKKLYDVIIIGGGHAGMSAALTLYRQLHTVLILDDNKPRNTWLLQTHVLSGWEGRQAEDLRAVSREELARTGLVTFIEREARSAQRIDDGFEIEDEQEGLWRGRKLLISVGKKNIFPEIPGFAENYPERIFHCMFTFGYEHRGSRHAGLLADGMLASPFHASMVVGDTKKFAERITIYTNGDSDLKERMMSEIKYPGIVYNDRRLLEIQRVGSGLRLEIGGSSPDTVDFLVHQPSTKINLPLVDQLGLKLDERGDIKNIPPFFQTEVPGVFSAGDCATPFKIIPMALFTGANAGAGIARSLAADTLTKELQSLSHEQDTKMV</sequence>
<accession>A0ACB9YHZ8</accession>
<organism evidence="1 2">
    <name type="scientific">Hypoxylon rubiginosum</name>
    <dbReference type="NCBI Taxonomy" id="110542"/>
    <lineage>
        <taxon>Eukaryota</taxon>
        <taxon>Fungi</taxon>
        <taxon>Dikarya</taxon>
        <taxon>Ascomycota</taxon>
        <taxon>Pezizomycotina</taxon>
        <taxon>Sordariomycetes</taxon>
        <taxon>Xylariomycetidae</taxon>
        <taxon>Xylariales</taxon>
        <taxon>Hypoxylaceae</taxon>
        <taxon>Hypoxylon</taxon>
    </lineage>
</organism>